<dbReference type="EMBL" id="CP136513">
    <property type="protein sequence ID" value="WOD18812.1"/>
    <property type="molecule type" value="Genomic_DNA"/>
</dbReference>
<name>A0ABZ0ER10_9BURK</name>
<protein>
    <submittedName>
        <fullName evidence="1">Uncharacterized protein</fullName>
    </submittedName>
</protein>
<sequence length="92" mass="10245">MLLKPSAVFTISTDAKLAIPRFAAAINGLCMWIMAAKKHITELYGVQLSPRVMVRPKASVSVATEKEKTDVLRSARRVISEHREVLIALKDR</sequence>
<organism evidence="1 2">
    <name type="scientific">Paraburkholderia kirstenboschensis</name>
    <dbReference type="NCBI Taxonomy" id="1245436"/>
    <lineage>
        <taxon>Bacteria</taxon>
        <taxon>Pseudomonadati</taxon>
        <taxon>Pseudomonadota</taxon>
        <taxon>Betaproteobacteria</taxon>
        <taxon>Burkholderiales</taxon>
        <taxon>Burkholderiaceae</taxon>
        <taxon>Paraburkholderia</taxon>
    </lineage>
</organism>
<evidence type="ECO:0000313" key="1">
    <source>
        <dbReference type="EMBL" id="WOD18812.1"/>
    </source>
</evidence>
<keyword evidence="2" id="KW-1185">Reference proteome</keyword>
<dbReference type="RefSeq" id="WP_317021043.1">
    <property type="nucleotide sequence ID" value="NZ_CP136513.1"/>
</dbReference>
<proteinExistence type="predicted"/>
<evidence type="ECO:0000313" key="2">
    <source>
        <dbReference type="Proteomes" id="UP001302652"/>
    </source>
</evidence>
<reference evidence="1 2" key="1">
    <citation type="submission" date="2023-10" db="EMBL/GenBank/DDBJ databases">
        <title>Surface-active antibiotics is a multifunctional adaptation for post-fire microbes.</title>
        <authorList>
            <person name="Liu M.D."/>
            <person name="Du Y."/>
            <person name="Koupaei S.K."/>
            <person name="Kim N.R."/>
            <person name="Zhang W."/>
            <person name="Traxler M.F."/>
        </authorList>
    </citation>
    <scope>NUCLEOTIDE SEQUENCE [LARGE SCALE GENOMIC DNA]</scope>
    <source>
        <strain evidence="1 2">F3</strain>
    </source>
</reference>
<dbReference type="Proteomes" id="UP001302652">
    <property type="component" value="Chromosome 1"/>
</dbReference>
<gene>
    <name evidence="1" type="ORF">RW095_39670</name>
</gene>
<accession>A0ABZ0ER10</accession>